<dbReference type="GO" id="GO:0061630">
    <property type="term" value="F:ubiquitin protein ligase activity"/>
    <property type="evidence" value="ECO:0007669"/>
    <property type="project" value="TreeGrafter"/>
</dbReference>
<dbReference type="PANTHER" id="PTHR46171">
    <property type="entry name" value="GH10160P"/>
    <property type="match status" value="1"/>
</dbReference>
<dbReference type="FunFam" id="3.30.40.10:FF:000024">
    <property type="entry name" value="RING finger protein 44 isoform X1"/>
    <property type="match status" value="1"/>
</dbReference>
<keyword evidence="1" id="KW-0479">Metal-binding</keyword>
<evidence type="ECO:0000259" key="6">
    <source>
        <dbReference type="PROSITE" id="PS50089"/>
    </source>
</evidence>
<organism evidence="7 8">
    <name type="scientific">Naja naja</name>
    <name type="common">Indian cobra</name>
    <dbReference type="NCBI Taxonomy" id="35670"/>
    <lineage>
        <taxon>Eukaryota</taxon>
        <taxon>Metazoa</taxon>
        <taxon>Chordata</taxon>
        <taxon>Craniata</taxon>
        <taxon>Vertebrata</taxon>
        <taxon>Euteleostomi</taxon>
        <taxon>Lepidosauria</taxon>
        <taxon>Squamata</taxon>
        <taxon>Bifurcata</taxon>
        <taxon>Unidentata</taxon>
        <taxon>Episquamata</taxon>
        <taxon>Toxicofera</taxon>
        <taxon>Serpentes</taxon>
        <taxon>Colubroidea</taxon>
        <taxon>Elapidae</taxon>
        <taxon>Elapinae</taxon>
        <taxon>Naja</taxon>
    </lineage>
</organism>
<evidence type="ECO:0000313" key="7">
    <source>
        <dbReference type="Ensembl" id="ENSNNAP00000026376.1"/>
    </source>
</evidence>
<dbReference type="GO" id="GO:0008270">
    <property type="term" value="F:zinc ion binding"/>
    <property type="evidence" value="ECO:0007669"/>
    <property type="project" value="UniProtKB-KW"/>
</dbReference>
<sequence>MRPWELAVNRWPPVPFDQQQFPGESCGSPAHLRRSPPFRHHWGRRERPLQTHLAQDENYLHPAFFQQQQPQPQVSVDEHPAYVLATTPPRMLHPAAHTSHQHPFMVDLHDQVHQGAVPLSYTVTTVTTQGFPIHTGQHIPGCSAQQLPACSVMFSGQHYPLCCLPPPLIQACAMQQLHVSYQTFPPLISSDHYILHPPPPVPPHQPPHMAALGQFVPLQPQHPRMPLQRIENDVELRGEQHSMGGFSYSPSHHTPALSPSVPLYLPHTHDPLHQELPFGVPYPHMMPRRLNSQRYRLQQPLPPPPPPPPPYYPSFLPYFLSMLPVSPTAVGPTISLDLDVDDVEMENYEALLNLAERLGEAKPRGLTKADIEHLPSYRFNPESHQSEQTLCVVCFSDFEIRQLLRVLPCNHEFHAKCIDKWLKANRTCPICRADASEVHREAE</sequence>
<feature type="compositionally biased region" description="Basic residues" evidence="5">
    <location>
        <begin position="31"/>
        <end position="42"/>
    </location>
</feature>
<accession>A0A8C6YB39</accession>
<dbReference type="SMART" id="SM00184">
    <property type="entry name" value="RING"/>
    <property type="match status" value="1"/>
</dbReference>
<evidence type="ECO:0000256" key="2">
    <source>
        <dbReference type="ARBA" id="ARBA00022771"/>
    </source>
</evidence>
<dbReference type="InterPro" id="IPR001841">
    <property type="entry name" value="Znf_RING"/>
</dbReference>
<proteinExistence type="predicted"/>
<dbReference type="OrthoDB" id="8062037at2759"/>
<reference evidence="7" key="2">
    <citation type="submission" date="2025-09" db="UniProtKB">
        <authorList>
            <consortium name="Ensembl"/>
        </authorList>
    </citation>
    <scope>IDENTIFICATION</scope>
</reference>
<dbReference type="PROSITE" id="PS50089">
    <property type="entry name" value="ZF_RING_2"/>
    <property type="match status" value="1"/>
</dbReference>
<feature type="region of interest" description="Disordered" evidence="5">
    <location>
        <begin position="18"/>
        <end position="42"/>
    </location>
</feature>
<dbReference type="OMA" id="MSSEHFV"/>
<dbReference type="SUPFAM" id="SSF57850">
    <property type="entry name" value="RING/U-box"/>
    <property type="match status" value="1"/>
</dbReference>
<gene>
    <name evidence="7" type="primary">RNF44</name>
</gene>
<evidence type="ECO:0000313" key="8">
    <source>
        <dbReference type="Proteomes" id="UP000694559"/>
    </source>
</evidence>
<dbReference type="PANTHER" id="PTHR46171:SF2">
    <property type="entry name" value="RING FINGER PROTEIN 44"/>
    <property type="match status" value="1"/>
</dbReference>
<evidence type="ECO:0000256" key="1">
    <source>
        <dbReference type="ARBA" id="ARBA00022723"/>
    </source>
</evidence>
<feature type="domain" description="RING-type" evidence="6">
    <location>
        <begin position="391"/>
        <end position="432"/>
    </location>
</feature>
<keyword evidence="3" id="KW-0862">Zinc</keyword>
<reference evidence="7" key="1">
    <citation type="submission" date="2025-08" db="UniProtKB">
        <authorList>
            <consortium name="Ensembl"/>
        </authorList>
    </citation>
    <scope>IDENTIFICATION</scope>
</reference>
<dbReference type="GeneTree" id="ENSGT00940000158553"/>
<evidence type="ECO:0000256" key="5">
    <source>
        <dbReference type="SAM" id="MobiDB-lite"/>
    </source>
</evidence>
<keyword evidence="8" id="KW-1185">Reference proteome</keyword>
<dbReference type="InterPro" id="IPR013083">
    <property type="entry name" value="Znf_RING/FYVE/PHD"/>
</dbReference>
<name>A0A8C6YB39_NAJNA</name>
<dbReference type="GO" id="GO:0016567">
    <property type="term" value="P:protein ubiquitination"/>
    <property type="evidence" value="ECO:0007669"/>
    <property type="project" value="TreeGrafter"/>
</dbReference>
<keyword evidence="2 4" id="KW-0863">Zinc-finger</keyword>
<dbReference type="Proteomes" id="UP000694559">
    <property type="component" value="Unplaced"/>
</dbReference>
<evidence type="ECO:0000256" key="4">
    <source>
        <dbReference type="PROSITE-ProRule" id="PRU00175"/>
    </source>
</evidence>
<evidence type="ECO:0000256" key="3">
    <source>
        <dbReference type="ARBA" id="ARBA00022833"/>
    </source>
</evidence>
<protein>
    <submittedName>
        <fullName evidence="7">Ring finger protein 44</fullName>
    </submittedName>
</protein>
<dbReference type="AlphaFoldDB" id="A0A8C6YB39"/>
<dbReference type="Pfam" id="PF13639">
    <property type="entry name" value="zf-RING_2"/>
    <property type="match status" value="1"/>
</dbReference>
<dbReference type="Ensembl" id="ENSNNAT00000027655.1">
    <property type="protein sequence ID" value="ENSNNAP00000026376.1"/>
    <property type="gene ID" value="ENSNNAG00000017170.1"/>
</dbReference>
<dbReference type="Gene3D" id="3.30.40.10">
    <property type="entry name" value="Zinc/RING finger domain, C3HC4 (zinc finger)"/>
    <property type="match status" value="1"/>
</dbReference>